<keyword evidence="5" id="KW-1185">Reference proteome</keyword>
<dbReference type="SUPFAM" id="SSF57610">
    <property type="entry name" value="Thyroglobulin type-1 domain"/>
    <property type="match status" value="1"/>
</dbReference>
<dbReference type="PROSITE" id="PS51162">
    <property type="entry name" value="THYROGLOBULIN_1_2"/>
    <property type="match status" value="1"/>
</dbReference>
<dbReference type="Pfam" id="PF00086">
    <property type="entry name" value="Thyroglobulin_1"/>
    <property type="match status" value="1"/>
</dbReference>
<feature type="domain" description="Thyroglobulin type-1" evidence="3">
    <location>
        <begin position="153"/>
        <end position="220"/>
    </location>
</feature>
<accession>A0A5B7CZ06</accession>
<keyword evidence="1" id="KW-1015">Disulfide bond</keyword>
<comment type="caution">
    <text evidence="2">Lacks conserved residue(s) required for the propagation of feature annotation.</text>
</comment>
<dbReference type="Proteomes" id="UP000324222">
    <property type="component" value="Unassembled WGS sequence"/>
</dbReference>
<dbReference type="OrthoDB" id="6409105at2759"/>
<reference evidence="4 5" key="1">
    <citation type="submission" date="2019-05" db="EMBL/GenBank/DDBJ databases">
        <title>Another draft genome of Portunus trituberculatus and its Hox gene families provides insights of decapod evolution.</title>
        <authorList>
            <person name="Jeong J.-H."/>
            <person name="Song I."/>
            <person name="Kim S."/>
            <person name="Choi T."/>
            <person name="Kim D."/>
            <person name="Ryu S."/>
            <person name="Kim W."/>
        </authorList>
    </citation>
    <scope>NUCLEOTIDE SEQUENCE [LARGE SCALE GENOMIC DNA]</scope>
    <source>
        <tissue evidence="4">Muscle</tissue>
    </source>
</reference>
<evidence type="ECO:0000259" key="3">
    <source>
        <dbReference type="PROSITE" id="PS51162"/>
    </source>
</evidence>
<evidence type="ECO:0000256" key="1">
    <source>
        <dbReference type="ARBA" id="ARBA00023157"/>
    </source>
</evidence>
<protein>
    <recommendedName>
        <fullName evidence="3">Thyroglobulin type-1 domain-containing protein</fullName>
    </recommendedName>
</protein>
<name>A0A5B7CZ06_PORTR</name>
<comment type="caution">
    <text evidence="4">The sequence shown here is derived from an EMBL/GenBank/DDBJ whole genome shotgun (WGS) entry which is preliminary data.</text>
</comment>
<sequence length="371" mass="40845">MPGTDDARGLCVLRVSDGQGAKCCGAVLPPTAKVMSGREYIAVLTHPVLCHLVLLKLCMYVKCQEPFDATGCQKDSVYLEGAGQFGCCGACVTFKKSGESDCTGSIDPAYSGGYAAPRGALWSDMRKDLEWFGESNNTVFSSWCDYGLACNYDNVCEPECARQVWERQQAGESSITLHCMENGNYEALQCEDGWCYCVHPESGDPYGTMIPEEVMHLLPCYNITLVGEQYLRRCESMYEAEDQLTEHMLAKGVHGPTGLYKCDPDGSFSGEQCIHGHQKNSHVNLECATPAGLDSGLYYPYQYYGDMGVYCVDQDGIRSSPMLFESATSKSKFSRNAFCTGAGWEACIFTLVCLSKLWPLSDQWEGMDVMT</sequence>
<organism evidence="4 5">
    <name type="scientific">Portunus trituberculatus</name>
    <name type="common">Swimming crab</name>
    <name type="synonym">Neptunus trituberculatus</name>
    <dbReference type="NCBI Taxonomy" id="210409"/>
    <lineage>
        <taxon>Eukaryota</taxon>
        <taxon>Metazoa</taxon>
        <taxon>Ecdysozoa</taxon>
        <taxon>Arthropoda</taxon>
        <taxon>Crustacea</taxon>
        <taxon>Multicrustacea</taxon>
        <taxon>Malacostraca</taxon>
        <taxon>Eumalacostraca</taxon>
        <taxon>Eucarida</taxon>
        <taxon>Decapoda</taxon>
        <taxon>Pleocyemata</taxon>
        <taxon>Brachyura</taxon>
        <taxon>Eubrachyura</taxon>
        <taxon>Portunoidea</taxon>
        <taxon>Portunidae</taxon>
        <taxon>Portuninae</taxon>
        <taxon>Portunus</taxon>
    </lineage>
</organism>
<dbReference type="Gene3D" id="4.10.800.10">
    <property type="entry name" value="Thyroglobulin type-1"/>
    <property type="match status" value="1"/>
</dbReference>
<evidence type="ECO:0000256" key="2">
    <source>
        <dbReference type="PROSITE-ProRule" id="PRU00500"/>
    </source>
</evidence>
<proteinExistence type="predicted"/>
<dbReference type="InterPro" id="IPR036857">
    <property type="entry name" value="Thyroglobulin_1_sf"/>
</dbReference>
<dbReference type="InterPro" id="IPR000716">
    <property type="entry name" value="Thyroglobulin_1"/>
</dbReference>
<dbReference type="AlphaFoldDB" id="A0A5B7CZ06"/>
<evidence type="ECO:0000313" key="5">
    <source>
        <dbReference type="Proteomes" id="UP000324222"/>
    </source>
</evidence>
<evidence type="ECO:0000313" key="4">
    <source>
        <dbReference type="EMBL" id="MPC14660.1"/>
    </source>
</evidence>
<gene>
    <name evidence="4" type="ORF">E2C01_007430</name>
</gene>
<dbReference type="EMBL" id="VSRR010000370">
    <property type="protein sequence ID" value="MPC14660.1"/>
    <property type="molecule type" value="Genomic_DNA"/>
</dbReference>